<dbReference type="Gene3D" id="1.10.150.130">
    <property type="match status" value="1"/>
</dbReference>
<proteinExistence type="inferred from homology"/>
<dbReference type="Pfam" id="PF17293">
    <property type="entry name" value="Arm-DNA-bind_5"/>
    <property type="match status" value="1"/>
</dbReference>
<dbReference type="Pfam" id="PF13102">
    <property type="entry name" value="Phage_int_SAM_5"/>
    <property type="match status" value="1"/>
</dbReference>
<reference evidence="5" key="1">
    <citation type="submission" date="2022-08" db="EMBL/GenBank/DDBJ databases">
        <title>Genome Sequencing of Bacteroides fragilis Group Isolates with Nanopore Technology.</title>
        <authorList>
            <person name="Tisza M.J."/>
            <person name="Smith D."/>
            <person name="Dekker J.P."/>
        </authorList>
    </citation>
    <scope>NUCLEOTIDE SEQUENCE</scope>
    <source>
        <strain evidence="5">BFG-49</strain>
    </source>
</reference>
<dbReference type="InterPro" id="IPR025269">
    <property type="entry name" value="SAM-like_dom"/>
</dbReference>
<dbReference type="Pfam" id="PF00589">
    <property type="entry name" value="Phage_integrase"/>
    <property type="match status" value="1"/>
</dbReference>
<dbReference type="PANTHER" id="PTHR30349:SF64">
    <property type="entry name" value="PROPHAGE INTEGRASE INTD-RELATED"/>
    <property type="match status" value="1"/>
</dbReference>
<dbReference type="InterPro" id="IPR010998">
    <property type="entry name" value="Integrase_recombinase_N"/>
</dbReference>
<evidence type="ECO:0000259" key="4">
    <source>
        <dbReference type="PROSITE" id="PS51898"/>
    </source>
</evidence>
<dbReference type="InterPro" id="IPR035386">
    <property type="entry name" value="Arm-DNA-bind_5"/>
</dbReference>
<dbReference type="InterPro" id="IPR050090">
    <property type="entry name" value="Tyrosine_recombinase_XerCD"/>
</dbReference>
<dbReference type="CDD" id="cd01185">
    <property type="entry name" value="INTN1_C_like"/>
    <property type="match status" value="1"/>
</dbReference>
<dbReference type="InterPro" id="IPR011010">
    <property type="entry name" value="DNA_brk_join_enz"/>
</dbReference>
<evidence type="ECO:0000256" key="2">
    <source>
        <dbReference type="ARBA" id="ARBA00023125"/>
    </source>
</evidence>
<name>A0A9X9NEA3_BACFG</name>
<gene>
    <name evidence="5" type="ORF">NXW39_13060</name>
</gene>
<evidence type="ECO:0000313" key="6">
    <source>
        <dbReference type="Proteomes" id="UP001058403"/>
    </source>
</evidence>
<dbReference type="GO" id="GO:0015074">
    <property type="term" value="P:DNA integration"/>
    <property type="evidence" value="ECO:0007669"/>
    <property type="project" value="InterPro"/>
</dbReference>
<dbReference type="AlphaFoldDB" id="A0A9X9NEA3"/>
<dbReference type="PANTHER" id="PTHR30349">
    <property type="entry name" value="PHAGE INTEGRASE-RELATED"/>
    <property type="match status" value="1"/>
</dbReference>
<accession>A0A9X9NEA3</accession>
<dbReference type="InterPro" id="IPR013762">
    <property type="entry name" value="Integrase-like_cat_sf"/>
</dbReference>
<sequence length="418" mass="48174">MQNNRSTFAILFYLNTSKKKKSGNCPIMGRISVDGKSSAFSTGLELSPEKWDAKQGIATGKSREETTINKQIENYRAELVHHYKTLLENKSYITAEILKNAIKGIGVKQNSLIQEFAALVEEKRQSVGILIVRTTYVHLCRSYQHLKEFLQYKYGVTDIPFTQVDFDFIESYVYYLKVNLQMGASTTNNTIKPLRRVVMRALNKGLMYQDPFFGYRPQRIAITRKWLSMDEIERLMQVDMKHESANFIRDMFLFSTFTGLAYVDLKNLRHDNIVQKEDGKQWIVLNRQKTGSTSYIPLLDIPLRLIEKYRDTAFAGFGGRVFRLCTIENADIQLKKIATAAKIDKRLTYHMARHSYATLCLSMGVPIETISQTLGHRSISTTQIYADITRTKINEDMTNLAERIESKYQLIDRAKSID</sequence>
<keyword evidence="2" id="KW-0238">DNA-binding</keyword>
<keyword evidence="3" id="KW-0233">DNA recombination</keyword>
<dbReference type="GO" id="GO:0003677">
    <property type="term" value="F:DNA binding"/>
    <property type="evidence" value="ECO:0007669"/>
    <property type="project" value="UniProtKB-KW"/>
</dbReference>
<evidence type="ECO:0000313" key="5">
    <source>
        <dbReference type="EMBL" id="UVO88308.1"/>
    </source>
</evidence>
<dbReference type="Proteomes" id="UP001058403">
    <property type="component" value="Chromosome"/>
</dbReference>
<dbReference type="InterPro" id="IPR002104">
    <property type="entry name" value="Integrase_catalytic"/>
</dbReference>
<dbReference type="SUPFAM" id="SSF56349">
    <property type="entry name" value="DNA breaking-rejoining enzymes"/>
    <property type="match status" value="1"/>
</dbReference>
<feature type="domain" description="Tyr recombinase" evidence="4">
    <location>
        <begin position="222"/>
        <end position="402"/>
    </location>
</feature>
<dbReference type="PROSITE" id="PS51898">
    <property type="entry name" value="TYR_RECOMBINASE"/>
    <property type="match status" value="1"/>
</dbReference>
<dbReference type="EMBL" id="CP103070">
    <property type="protein sequence ID" value="UVO88308.1"/>
    <property type="molecule type" value="Genomic_DNA"/>
</dbReference>
<dbReference type="Gene3D" id="1.10.443.10">
    <property type="entry name" value="Intergrase catalytic core"/>
    <property type="match status" value="1"/>
</dbReference>
<comment type="similarity">
    <text evidence="1">Belongs to the 'phage' integrase family.</text>
</comment>
<dbReference type="RefSeq" id="WP_005817936.1">
    <property type="nucleotide sequence ID" value="NZ_CAXSVT010000001.1"/>
</dbReference>
<organism evidence="5 6">
    <name type="scientific">Bacteroides fragilis</name>
    <dbReference type="NCBI Taxonomy" id="817"/>
    <lineage>
        <taxon>Bacteria</taxon>
        <taxon>Pseudomonadati</taxon>
        <taxon>Bacteroidota</taxon>
        <taxon>Bacteroidia</taxon>
        <taxon>Bacteroidales</taxon>
        <taxon>Bacteroidaceae</taxon>
        <taxon>Bacteroides</taxon>
    </lineage>
</organism>
<dbReference type="GO" id="GO:0006310">
    <property type="term" value="P:DNA recombination"/>
    <property type="evidence" value="ECO:0007669"/>
    <property type="project" value="UniProtKB-KW"/>
</dbReference>
<evidence type="ECO:0000256" key="3">
    <source>
        <dbReference type="ARBA" id="ARBA00023172"/>
    </source>
</evidence>
<protein>
    <submittedName>
        <fullName evidence="5">Site-specific integrase</fullName>
    </submittedName>
</protein>
<evidence type="ECO:0000256" key="1">
    <source>
        <dbReference type="ARBA" id="ARBA00008857"/>
    </source>
</evidence>